<dbReference type="Pfam" id="PF23225">
    <property type="entry name" value="zf-C2H2_7th_ZNF462"/>
    <property type="match status" value="1"/>
</dbReference>
<keyword evidence="2" id="KW-0677">Repeat</keyword>
<dbReference type="FunFam" id="3.30.160.60:FF:000655">
    <property type="entry name" value="Zinc finger protein 462"/>
    <property type="match status" value="1"/>
</dbReference>
<dbReference type="SMART" id="SM00355">
    <property type="entry name" value="ZnF_C2H2"/>
    <property type="match status" value="19"/>
</dbReference>
<evidence type="ECO:0000313" key="8">
    <source>
        <dbReference type="Ensembl" id="ENSSORP00005050360.1"/>
    </source>
</evidence>
<evidence type="ECO:0000256" key="6">
    <source>
        <dbReference type="SAM" id="MobiDB-lite"/>
    </source>
</evidence>
<keyword evidence="3 5" id="KW-0863">Zinc-finger</keyword>
<dbReference type="InParanoid" id="A0A673C8N4"/>
<keyword evidence="9" id="KW-1185">Reference proteome</keyword>
<reference evidence="8" key="3">
    <citation type="submission" date="2025-09" db="UniProtKB">
        <authorList>
            <consortium name="Ensembl"/>
        </authorList>
    </citation>
    <scope>IDENTIFICATION</scope>
</reference>
<dbReference type="InterPro" id="IPR059059">
    <property type="entry name" value="Znf-C2H2_7th_ZNF462"/>
</dbReference>
<organism evidence="8 9">
    <name type="scientific">Sphaeramia orbicularis</name>
    <name type="common">orbiculate cardinalfish</name>
    <dbReference type="NCBI Taxonomy" id="375764"/>
    <lineage>
        <taxon>Eukaryota</taxon>
        <taxon>Metazoa</taxon>
        <taxon>Chordata</taxon>
        <taxon>Craniata</taxon>
        <taxon>Vertebrata</taxon>
        <taxon>Euteleostomi</taxon>
        <taxon>Actinopterygii</taxon>
        <taxon>Neopterygii</taxon>
        <taxon>Teleostei</taxon>
        <taxon>Neoteleostei</taxon>
        <taxon>Acanthomorphata</taxon>
        <taxon>Gobiaria</taxon>
        <taxon>Kurtiformes</taxon>
        <taxon>Apogonoidei</taxon>
        <taxon>Apogonidae</taxon>
        <taxon>Apogoninae</taxon>
        <taxon>Sphaeramia</taxon>
    </lineage>
</organism>
<feature type="domain" description="C2H2-type" evidence="7">
    <location>
        <begin position="630"/>
        <end position="653"/>
    </location>
</feature>
<dbReference type="Pfam" id="PF23075">
    <property type="entry name" value="zf-C2H2_ZNF462_11"/>
    <property type="match status" value="1"/>
</dbReference>
<dbReference type="Gene3D" id="3.30.160.60">
    <property type="entry name" value="Classic Zinc Finger"/>
    <property type="match status" value="5"/>
</dbReference>
<protein>
    <recommendedName>
        <fullName evidence="7">C2H2-type domain-containing protein</fullName>
    </recommendedName>
</protein>
<feature type="region of interest" description="Disordered" evidence="6">
    <location>
        <begin position="735"/>
        <end position="777"/>
    </location>
</feature>
<dbReference type="GO" id="GO:0043565">
    <property type="term" value="F:sequence-specific DNA binding"/>
    <property type="evidence" value="ECO:0007669"/>
    <property type="project" value="TreeGrafter"/>
</dbReference>
<keyword evidence="4" id="KW-0862">Zinc</keyword>
<dbReference type="GO" id="GO:0008270">
    <property type="term" value="F:zinc ion binding"/>
    <property type="evidence" value="ECO:0007669"/>
    <property type="project" value="UniProtKB-KW"/>
</dbReference>
<evidence type="ECO:0000256" key="1">
    <source>
        <dbReference type="ARBA" id="ARBA00022723"/>
    </source>
</evidence>
<evidence type="ECO:0000256" key="5">
    <source>
        <dbReference type="PROSITE-ProRule" id="PRU00042"/>
    </source>
</evidence>
<evidence type="ECO:0000256" key="3">
    <source>
        <dbReference type="ARBA" id="ARBA00022771"/>
    </source>
</evidence>
<dbReference type="GO" id="GO:0005634">
    <property type="term" value="C:nucleus"/>
    <property type="evidence" value="ECO:0007669"/>
    <property type="project" value="TreeGrafter"/>
</dbReference>
<dbReference type="InterPro" id="IPR057831">
    <property type="entry name" value="Znf_C2H2_ZNF462_1st"/>
</dbReference>
<feature type="domain" description="C2H2-type" evidence="7">
    <location>
        <begin position="15"/>
        <end position="43"/>
    </location>
</feature>
<accession>A0A673C8N4</accession>
<dbReference type="Pfam" id="PF23077">
    <property type="entry name" value="zf-C2H2_ZNF462_1st"/>
    <property type="match status" value="1"/>
</dbReference>
<feature type="compositionally biased region" description="Polar residues" evidence="6">
    <location>
        <begin position="742"/>
        <end position="762"/>
    </location>
</feature>
<keyword evidence="1" id="KW-0479">Metal-binding</keyword>
<dbReference type="Proteomes" id="UP000472271">
    <property type="component" value="Chromosome 9"/>
</dbReference>
<sequence>MQNQTATQESPVQTFQCSQCVLIFKSRPYLFDHLTKVHGSDVDSALKYTGLKGTGTPYSCQDCNFKHSDWTFFTEHKKECPKSNQLKEDGKAKGVSHTKTKCTVISTKNLKIYKKPSQTITKYFAPLSGSNVKFLEDNPASVDNSKGTLILEESSSNSKPHSSGVFTVTAKSIDIDTRGTSNQFLLNDQLFSADVTHPKPVEQIVTPNPGKRTIKESFTSCPAKQAKIEKVAIKSQPKDPFFSSGLPLPIIKDSDKDLCFCHFCNYRHHDTSRVRQHYFKVHRGFKITSKQIRLHSTDVLEKVQKTYHGRKGNQKKTSKKSLRSFPFSTSVSKTQRTLQCPNCAYATQHVYLLRRHLYKIHKTKYSAGDVLNLCCQQGSLQPGYHCDMCVFSSKEPVQLQEHFGEKHFKLNRSLEYIFQLYNDGQHDSDDPGSSLQFQRSAQKDCKIYSCRACSFRGTSVSSITSHYRAIHPWSVKEDGSVLDVICSKEQTANMQLEDSDEYYKFETYQVPLEFDNSPASSHEETGVFQCSHCSASFHSQHGLIVHCGMKHPQSSEEIVNEQQVENNTRVHIFKCLHCAYVNTRYQGVLTHIQMKHPGLEAKADSLYVDNVHLNNAKMTAPDDMLRFSGYRCKKCSHIFSSQDMLDKHNEKNHKKMPLKIKLKLTPKPLVVNDRPPSHSTQELVLNAASDVQHNEYKCVLCPCSFITATRLGIHYTKKHGKETFLKYYAPMYGQKPKKPALSSPNHSQTQELEHTSGVSSTVEECDNPENTPETTTPAIQDAQYKCHMCSYKAVRRRYLHSHYRKKHKLDLHTVCKLLQKYDRYRGKKKLEDESENGAQVECKECPKLFFKSPKQLIAHYSTFHRSQYILDFTVLAQRSQKNTGVFRCDHCQKKINGIRNLHLHLDRHRARKNKKANAAKMTAATVTTVVPELTMQEKLPTLETVEEFVQRNLKPLETSTVESTLPASPPSLCLTATELEQPEVETSDDKNTCKLCKRSFMSLKGLRSHERSHAALAAIKKLDNLSTSAKIENYLIYKSGTQRPFMCSICSYRTTGYHDSKFHVICFPSSLGSSNTSIQDEENTQSYNEDPPDVSEEINLPESDEETKDALYSEPPDVQRQLNHYHLMAQIGSSSKASLQEAQLPETAPLNCELCNFNSEHLSSMRRHYLHRHGKKIIRCKDCNFFTSLSTFQSGPTHQKDLRCPFCLYQSKNKNNMIDHIILHREERVMPIQVRRPKLSRYLQGIVFRCHKCTFTSASAENLRLHMMRHDDIKPFRCRLCYFDCSRLNDLEAHLCDKHQVVRNHELVGQVSLDMLSAQISRPPEEEEEEELLNTGLSYISGDFADTKAQVKALCSPSTEEKLFTCELCGRSLDNRSELERHVLRHGM</sequence>
<feature type="domain" description="C2H2-type" evidence="7">
    <location>
        <begin position="528"/>
        <end position="556"/>
    </location>
</feature>
<dbReference type="PROSITE" id="PS50157">
    <property type="entry name" value="ZINC_FINGER_C2H2_2"/>
    <property type="match status" value="7"/>
</dbReference>
<dbReference type="GO" id="GO:0000981">
    <property type="term" value="F:DNA-binding transcription factor activity, RNA polymerase II-specific"/>
    <property type="evidence" value="ECO:0007669"/>
    <property type="project" value="TreeGrafter"/>
</dbReference>
<feature type="compositionally biased region" description="Low complexity" evidence="6">
    <location>
        <begin position="768"/>
        <end position="777"/>
    </location>
</feature>
<evidence type="ECO:0000313" key="9">
    <source>
        <dbReference type="Proteomes" id="UP000472271"/>
    </source>
</evidence>
<evidence type="ECO:0000256" key="2">
    <source>
        <dbReference type="ARBA" id="ARBA00022737"/>
    </source>
</evidence>
<dbReference type="SUPFAM" id="SSF57667">
    <property type="entry name" value="beta-beta-alpha zinc fingers"/>
    <property type="match status" value="2"/>
</dbReference>
<dbReference type="InterPro" id="IPR059058">
    <property type="entry name" value="Znf-C2H2_ZNF462"/>
</dbReference>
<feature type="domain" description="C2H2-type" evidence="7">
    <location>
        <begin position="1248"/>
        <end position="1275"/>
    </location>
</feature>
<reference evidence="8" key="1">
    <citation type="submission" date="2019-06" db="EMBL/GenBank/DDBJ databases">
        <authorList>
            <consortium name="Wellcome Sanger Institute Data Sharing"/>
        </authorList>
    </citation>
    <scope>NUCLEOTIDE SEQUENCE [LARGE SCALE GENOMIC DNA]</scope>
</reference>
<dbReference type="PANTHER" id="PTHR24408:SF58">
    <property type="entry name" value="TRANSCRIPTION FACTOR (TFIIIA), PUTATIVE (AFU_ORTHOLOGUE AFUA_1G05150)-RELATED"/>
    <property type="match status" value="1"/>
</dbReference>
<feature type="domain" description="C2H2-type" evidence="7">
    <location>
        <begin position="886"/>
        <end position="913"/>
    </location>
</feature>
<dbReference type="InterPro" id="IPR013087">
    <property type="entry name" value="Znf_C2H2_type"/>
</dbReference>
<dbReference type="PANTHER" id="PTHR24408">
    <property type="entry name" value="ZINC FINGER PROTEIN"/>
    <property type="match status" value="1"/>
</dbReference>
<feature type="domain" description="C2H2-type" evidence="7">
    <location>
        <begin position="991"/>
        <end position="1018"/>
    </location>
</feature>
<evidence type="ECO:0000259" key="7">
    <source>
        <dbReference type="PROSITE" id="PS50157"/>
    </source>
</evidence>
<feature type="domain" description="C2H2-type" evidence="7">
    <location>
        <begin position="1364"/>
        <end position="1388"/>
    </location>
</feature>
<proteinExistence type="predicted"/>
<gene>
    <name evidence="8" type="primary">LOC115425893</name>
</gene>
<dbReference type="InterPro" id="IPR036236">
    <property type="entry name" value="Znf_C2H2_sf"/>
</dbReference>
<feature type="region of interest" description="Disordered" evidence="6">
    <location>
        <begin position="1076"/>
        <end position="1107"/>
    </location>
</feature>
<name>A0A673C8N4_9TELE</name>
<dbReference type="PROSITE" id="PS00028">
    <property type="entry name" value="ZINC_FINGER_C2H2_1"/>
    <property type="match status" value="7"/>
</dbReference>
<dbReference type="Ensembl" id="ENSSORT00005051569.1">
    <property type="protein sequence ID" value="ENSSORP00005050360.1"/>
    <property type="gene ID" value="ENSSORG00005022837.1"/>
</dbReference>
<feature type="compositionally biased region" description="Polar residues" evidence="6">
    <location>
        <begin position="1076"/>
        <end position="1088"/>
    </location>
</feature>
<reference evidence="8" key="2">
    <citation type="submission" date="2025-08" db="UniProtKB">
        <authorList>
            <consortium name="Ensembl"/>
        </authorList>
    </citation>
    <scope>IDENTIFICATION</scope>
</reference>
<evidence type="ECO:0000256" key="4">
    <source>
        <dbReference type="ARBA" id="ARBA00022833"/>
    </source>
</evidence>